<evidence type="ECO:0000256" key="1">
    <source>
        <dbReference type="SAM" id="Coils"/>
    </source>
</evidence>
<proteinExistence type="predicted"/>
<dbReference type="Gene3D" id="1.10.287.1490">
    <property type="match status" value="1"/>
</dbReference>
<reference evidence="3 4" key="1">
    <citation type="submission" date="2024-08" db="EMBL/GenBank/DDBJ databases">
        <title>Whole-genome sequencing of halo(alkali)philic microorganisms from hypersaline lakes.</title>
        <authorList>
            <person name="Sorokin D.Y."/>
            <person name="Merkel A.Y."/>
            <person name="Messina E."/>
            <person name="Yakimov M."/>
        </authorList>
    </citation>
    <scope>NUCLEOTIDE SEQUENCE [LARGE SCALE GENOMIC DNA]</scope>
    <source>
        <strain evidence="3 4">Cl-TMA</strain>
    </source>
</reference>
<dbReference type="EMBL" id="JBGUAW010000002">
    <property type="protein sequence ID" value="MFA9460013.1"/>
    <property type="molecule type" value="Genomic_DNA"/>
</dbReference>
<organism evidence="3 4">
    <name type="scientific">Thiohalorhabdus methylotrophus</name>
    <dbReference type="NCBI Taxonomy" id="3242694"/>
    <lineage>
        <taxon>Bacteria</taxon>
        <taxon>Pseudomonadati</taxon>
        <taxon>Pseudomonadota</taxon>
        <taxon>Gammaproteobacteria</taxon>
        <taxon>Thiohalorhabdales</taxon>
        <taxon>Thiohalorhabdaceae</taxon>
        <taxon>Thiohalorhabdus</taxon>
    </lineage>
</organism>
<feature type="chain" id="PRO_5046515316" evidence="2">
    <location>
        <begin position="27"/>
        <end position="260"/>
    </location>
</feature>
<keyword evidence="1" id="KW-0175">Coiled coil</keyword>
<protein>
    <submittedName>
        <fullName evidence="3">DUF3450 family protein</fullName>
    </submittedName>
</protein>
<evidence type="ECO:0000313" key="4">
    <source>
        <dbReference type="Proteomes" id="UP001575181"/>
    </source>
</evidence>
<evidence type="ECO:0000256" key="2">
    <source>
        <dbReference type="SAM" id="SignalP"/>
    </source>
</evidence>
<evidence type="ECO:0000313" key="3">
    <source>
        <dbReference type="EMBL" id="MFA9460013.1"/>
    </source>
</evidence>
<accession>A0ABV4TU08</accession>
<name>A0ABV4TU08_9GAMM</name>
<gene>
    <name evidence="3" type="ORF">ACERLL_04170</name>
</gene>
<comment type="caution">
    <text evidence="3">The sequence shown here is derived from an EMBL/GenBank/DDBJ whole genome shotgun (WGS) entry which is preliminary data.</text>
</comment>
<keyword evidence="4" id="KW-1185">Reference proteome</keyword>
<dbReference type="Pfam" id="PF11932">
    <property type="entry name" value="DUF3450"/>
    <property type="match status" value="1"/>
</dbReference>
<sequence>MAIRSFPVRLLGGQLLCLLLMQPASAAGESLDRLAEKLVNLRGEVEELNSRLDSLRDQHKNEMASLSRRKSDLQSRIQQRQVQVDELRTNLREIREEAQKAGVEAEALEPKVADAIVTLKTRVRRGLPFKVAERVGELEDIRKQMATGVLTPHKAAKRLWTFYEDEIRLAEENGIYQQTVTVNGEEKLADVARVGMVMLFFRTPASQYGRAVRSDGGWTYRVYRRDAAREQVKNLFASFRKQVRTGYFTIPNALTGTEDQ</sequence>
<dbReference type="Proteomes" id="UP001575181">
    <property type="component" value="Unassembled WGS sequence"/>
</dbReference>
<feature type="coiled-coil region" evidence="1">
    <location>
        <begin position="31"/>
        <end position="104"/>
    </location>
</feature>
<feature type="signal peptide" evidence="2">
    <location>
        <begin position="1"/>
        <end position="26"/>
    </location>
</feature>
<dbReference type="RefSeq" id="WP_373654791.1">
    <property type="nucleotide sequence ID" value="NZ_JBGUAW010000002.1"/>
</dbReference>
<dbReference type="InterPro" id="IPR016866">
    <property type="entry name" value="UCP028069"/>
</dbReference>
<keyword evidence="2" id="KW-0732">Signal</keyword>